<dbReference type="GO" id="GO:1990112">
    <property type="term" value="C:RQC complex"/>
    <property type="evidence" value="ECO:0007669"/>
    <property type="project" value="TreeGrafter"/>
</dbReference>
<gene>
    <name evidence="2" type="ORF">KSK55_04180</name>
</gene>
<feature type="domain" description="NFACT RNA-binding" evidence="1">
    <location>
        <begin position="428"/>
        <end position="532"/>
    </location>
</feature>
<dbReference type="PANTHER" id="PTHR15239">
    <property type="entry name" value="NUCLEAR EXPORT MEDIATOR FACTOR NEMF"/>
    <property type="match status" value="1"/>
</dbReference>
<dbReference type="Proteomes" id="UP000694228">
    <property type="component" value="Chromosome"/>
</dbReference>
<proteinExistence type="predicted"/>
<dbReference type="PANTHER" id="PTHR15239:SF6">
    <property type="entry name" value="RIBOSOME QUALITY CONTROL COMPLEX SUBUNIT NEMF"/>
    <property type="match status" value="1"/>
</dbReference>
<dbReference type="EMBL" id="CP077107">
    <property type="protein sequence ID" value="QXO95607.1"/>
    <property type="molecule type" value="Genomic_DNA"/>
</dbReference>
<evidence type="ECO:0000313" key="2">
    <source>
        <dbReference type="EMBL" id="QXO95607.1"/>
    </source>
</evidence>
<dbReference type="InterPro" id="IPR051608">
    <property type="entry name" value="RQC_Subunit_NEMF"/>
</dbReference>
<dbReference type="Pfam" id="PF05833">
    <property type="entry name" value="NFACT_N"/>
    <property type="match status" value="1"/>
</dbReference>
<protein>
    <submittedName>
        <fullName evidence="2">NFACT family protein</fullName>
    </submittedName>
</protein>
<dbReference type="AlphaFoldDB" id="A0A8F5ZF82"/>
<dbReference type="GO" id="GO:0072344">
    <property type="term" value="P:rescue of stalled ribosome"/>
    <property type="evidence" value="ECO:0007669"/>
    <property type="project" value="TreeGrafter"/>
</dbReference>
<dbReference type="Pfam" id="PF05670">
    <property type="entry name" value="NFACT-R_1"/>
    <property type="match status" value="1"/>
</dbReference>
<sequence length="627" mass="70583">MATAQGMSGLDLITVTDEISRLLPLWVHKVYLDEKRLCVIRLNSKEQGKFNLLIEPGRRLHMIPILPEMPQIPPAFAMLLRKYLAGGRITDIRQQGLQRTIIIDVRKSEQLFHIIIEVFDEGNIILCNEDLSIIQPLTRQRFKDRDVLPGAVYVFQPPDVSSLSKEEFAERLAGDDRDIVRSLAVGSFLGGRYAEYIVSTTGVDKNILAKDVDASVVYNAIHTLLDTVRTHPRPVLSKSGCHPIPFGNEEEGSFDSFNAALAAFYPLAPPVKKQEEKKRVSREDRIRHQQEEAIEKFKKNITRNEELAALIYENYGFVSEIITTLSKASESRSWQDIEEILKKDTTGSGKKIIRVFPADAAVELDLSRPVKIFVHESIDQNAGRYYDQVKKFKKKLTGARAAMEREVQQVRTRKVQYQRPKKRWFDRFRWFYTSDQVLVIGGRDAGQNEELIRKYLEGGDTFVHADVHGASVVVVKGKTDVMEEVAQFAAVYSGAWRAGFASADVYAARPDQVSKTAESGEYLSRGSFVVRGERQWYRDVPLEVVIGLQKTPLTRIIGGPASSITRICDLYVALRPGTFEPNDIAKKVVRSLRDRLSADDQKALKFALNTEAVAGFVPPGGSDLVEG</sequence>
<evidence type="ECO:0000313" key="3">
    <source>
        <dbReference type="Proteomes" id="UP000694228"/>
    </source>
</evidence>
<dbReference type="InterPro" id="IPR008532">
    <property type="entry name" value="NFACT_RNA-bd"/>
</dbReference>
<dbReference type="GO" id="GO:0000049">
    <property type="term" value="F:tRNA binding"/>
    <property type="evidence" value="ECO:0007669"/>
    <property type="project" value="TreeGrafter"/>
</dbReference>
<accession>A0A8F5ZF82</accession>
<dbReference type="GO" id="GO:0043023">
    <property type="term" value="F:ribosomal large subunit binding"/>
    <property type="evidence" value="ECO:0007669"/>
    <property type="project" value="TreeGrafter"/>
</dbReference>
<name>A0A8F5ZF82_METHU</name>
<organism evidence="2 3">
    <name type="scientific">Methanospirillum hungatei</name>
    <dbReference type="NCBI Taxonomy" id="2203"/>
    <lineage>
        <taxon>Archaea</taxon>
        <taxon>Methanobacteriati</taxon>
        <taxon>Methanobacteriota</taxon>
        <taxon>Stenosarchaea group</taxon>
        <taxon>Methanomicrobia</taxon>
        <taxon>Methanomicrobiales</taxon>
        <taxon>Methanospirillaceae</taxon>
        <taxon>Methanospirillum</taxon>
    </lineage>
</organism>
<dbReference type="OrthoDB" id="10943at2157"/>
<evidence type="ECO:0000259" key="1">
    <source>
        <dbReference type="Pfam" id="PF05670"/>
    </source>
</evidence>
<reference evidence="2 3" key="1">
    <citation type="submission" date="2021-06" db="EMBL/GenBank/DDBJ databases">
        <title>Complete genome sequence of the secondary alcohol utilizing methanogen Methanospirillum hungatei strain GP1.</title>
        <authorList>
            <person name="Day L.A."/>
            <person name="Costa K.C."/>
        </authorList>
    </citation>
    <scope>NUCLEOTIDE SEQUENCE [LARGE SCALE GENOMIC DNA]</scope>
    <source>
        <strain evidence="2 3">GP1</strain>
    </source>
</reference>
<dbReference type="NCBIfam" id="NF041120">
    <property type="entry name" value="RqcH_arch"/>
    <property type="match status" value="1"/>
</dbReference>